<dbReference type="PROSITE" id="PS50113">
    <property type="entry name" value="PAC"/>
    <property type="match status" value="2"/>
</dbReference>
<dbReference type="InterPro" id="IPR001610">
    <property type="entry name" value="PAC"/>
</dbReference>
<feature type="domain" description="GGDEF" evidence="3">
    <location>
        <begin position="420"/>
        <end position="553"/>
    </location>
</feature>
<dbReference type="Pfam" id="PF08448">
    <property type="entry name" value="PAS_4"/>
    <property type="match status" value="1"/>
</dbReference>
<evidence type="ECO:0000313" key="5">
    <source>
        <dbReference type="Proteomes" id="UP000509222"/>
    </source>
</evidence>
<dbReference type="NCBIfam" id="TIGR00254">
    <property type="entry name" value="GGDEF"/>
    <property type="match status" value="1"/>
</dbReference>
<dbReference type="InterPro" id="IPR052155">
    <property type="entry name" value="Biofilm_reg_signaling"/>
</dbReference>
<dbReference type="CDD" id="cd00130">
    <property type="entry name" value="PAS"/>
    <property type="match status" value="3"/>
</dbReference>
<dbReference type="PROSITE" id="PS50887">
    <property type="entry name" value="GGDEF"/>
    <property type="match status" value="1"/>
</dbReference>
<sequence length="559" mass="63101">MNADFEAIPFAQIVMDGIQEMVFIVKIGNMSSITYEFISKTAMENTGLDESALGKTLREVHGEKKAAHLETLYAEALESRETVWFKDDYYTAGGEKRWSSTRMTAIVNEAKKYTYVVSVVKDITKEKMEEAEKNKAWKQLEEGTSRYRSLFEKNGDAIFTVDTAGRIRTGNLAVEKISGYKMSDLIGTDLADYLAVDNRVQVADYLEKARRDAPDDFRIHLVHVSGKQIGCLMKMIAIKINGQTTGYYAILKDMTELDKLASKYAGSEERFRIIAENAQDVIVLLNELGECLYVSPSCKTVYGFLPDEASRMRPFSFIHPNDLARLEAEFEQSVSSGKACKVRLRVLHQTKGWIWSELHGTPVFDDQNQFIHKVLILRDVTQQRQRERELEYFAYHDSLTGLPNRRMLSERLTAEIDAGTVFALMVLDMDDFKKINDEWGHETGDAVILEFSKRLSNAIGKSDIAARLGGDEFVILLFDADTEEKVRAAADKIHEALERPWLVKGINLKVAASMGVALAPFEGVDASNLFKNADRALYEVKKSGKNYLKIDGPNVKVPR</sequence>
<dbReference type="EMBL" id="CP051177">
    <property type="protein sequence ID" value="QKX49420.1"/>
    <property type="molecule type" value="Genomic_DNA"/>
</dbReference>
<dbReference type="CDD" id="cd01949">
    <property type="entry name" value="GGDEF"/>
    <property type="match status" value="1"/>
</dbReference>
<name>A0A7H8Q6G8_9BACL</name>
<dbReference type="SMART" id="SM00267">
    <property type="entry name" value="GGDEF"/>
    <property type="match status" value="1"/>
</dbReference>
<feature type="domain" description="PAS" evidence="1">
    <location>
        <begin position="143"/>
        <end position="213"/>
    </location>
</feature>
<feature type="domain" description="PAC" evidence="2">
    <location>
        <begin position="78"/>
        <end position="135"/>
    </location>
</feature>
<dbReference type="Pfam" id="PF08447">
    <property type="entry name" value="PAS_3"/>
    <property type="match status" value="1"/>
</dbReference>
<dbReference type="NCBIfam" id="TIGR00229">
    <property type="entry name" value="sensory_box"/>
    <property type="match status" value="3"/>
</dbReference>
<dbReference type="Proteomes" id="UP000509222">
    <property type="component" value="Chromosome"/>
</dbReference>
<dbReference type="InterPro" id="IPR043128">
    <property type="entry name" value="Rev_trsase/Diguanyl_cyclase"/>
</dbReference>
<keyword evidence="5" id="KW-1185">Reference proteome</keyword>
<evidence type="ECO:0000313" key="4">
    <source>
        <dbReference type="EMBL" id="QKX49420.1"/>
    </source>
</evidence>
<dbReference type="InterPro" id="IPR013655">
    <property type="entry name" value="PAS_fold_3"/>
</dbReference>
<dbReference type="SMART" id="SM00086">
    <property type="entry name" value="PAC"/>
    <property type="match status" value="3"/>
</dbReference>
<reference evidence="5" key="1">
    <citation type="submission" date="2020-06" db="EMBL/GenBank/DDBJ databases">
        <title>Isolation of Planomicrobium glaciei.</title>
        <authorList>
            <person name="Malisova L."/>
            <person name="Safrankova R."/>
            <person name="Jakubu V."/>
            <person name="Spanelova P."/>
        </authorList>
    </citation>
    <scope>NUCLEOTIDE SEQUENCE [LARGE SCALE GENOMIC DNA]</scope>
    <source>
        <strain evidence="5">NRL-ATB46093</strain>
    </source>
</reference>
<feature type="domain" description="PAS" evidence="1">
    <location>
        <begin position="267"/>
        <end position="337"/>
    </location>
</feature>
<evidence type="ECO:0000259" key="2">
    <source>
        <dbReference type="PROSITE" id="PS50113"/>
    </source>
</evidence>
<dbReference type="InterPro" id="IPR000700">
    <property type="entry name" value="PAS-assoc_C"/>
</dbReference>
<protein>
    <submittedName>
        <fullName evidence="4">Diguanylate cyclase</fullName>
    </submittedName>
</protein>
<dbReference type="InterPro" id="IPR029787">
    <property type="entry name" value="Nucleotide_cyclase"/>
</dbReference>
<dbReference type="InterPro" id="IPR013656">
    <property type="entry name" value="PAS_4"/>
</dbReference>
<dbReference type="Pfam" id="PF00990">
    <property type="entry name" value="GGDEF"/>
    <property type="match status" value="1"/>
</dbReference>
<dbReference type="PANTHER" id="PTHR44757">
    <property type="entry name" value="DIGUANYLATE CYCLASE DGCP"/>
    <property type="match status" value="1"/>
</dbReference>
<feature type="domain" description="PAC" evidence="2">
    <location>
        <begin position="340"/>
        <end position="392"/>
    </location>
</feature>
<dbReference type="Gene3D" id="3.30.450.20">
    <property type="entry name" value="PAS domain"/>
    <property type="match status" value="3"/>
</dbReference>
<proteinExistence type="predicted"/>
<dbReference type="SUPFAM" id="SSF55785">
    <property type="entry name" value="PYP-like sensor domain (PAS domain)"/>
    <property type="match status" value="3"/>
</dbReference>
<dbReference type="InterPro" id="IPR000014">
    <property type="entry name" value="PAS"/>
</dbReference>
<dbReference type="Pfam" id="PF13426">
    <property type="entry name" value="PAS_9"/>
    <property type="match status" value="1"/>
</dbReference>
<dbReference type="PANTHER" id="PTHR44757:SF2">
    <property type="entry name" value="BIOFILM ARCHITECTURE MAINTENANCE PROTEIN MBAA"/>
    <property type="match status" value="1"/>
</dbReference>
<dbReference type="InterPro" id="IPR000160">
    <property type="entry name" value="GGDEF_dom"/>
</dbReference>
<accession>A0A7H8Q6G8</accession>
<organism evidence="4 5">
    <name type="scientific">Planococcus glaciei</name>
    <dbReference type="NCBI Taxonomy" id="459472"/>
    <lineage>
        <taxon>Bacteria</taxon>
        <taxon>Bacillati</taxon>
        <taxon>Bacillota</taxon>
        <taxon>Bacilli</taxon>
        <taxon>Bacillales</taxon>
        <taxon>Caryophanaceae</taxon>
        <taxon>Planococcus</taxon>
    </lineage>
</organism>
<evidence type="ECO:0000259" key="3">
    <source>
        <dbReference type="PROSITE" id="PS50887"/>
    </source>
</evidence>
<dbReference type="Gene3D" id="3.30.70.270">
    <property type="match status" value="1"/>
</dbReference>
<dbReference type="SMART" id="SM00091">
    <property type="entry name" value="PAS"/>
    <property type="match status" value="2"/>
</dbReference>
<evidence type="ECO:0000259" key="1">
    <source>
        <dbReference type="PROSITE" id="PS50112"/>
    </source>
</evidence>
<dbReference type="FunFam" id="3.30.70.270:FF:000001">
    <property type="entry name" value="Diguanylate cyclase domain protein"/>
    <property type="match status" value="1"/>
</dbReference>
<dbReference type="AlphaFoldDB" id="A0A7H8Q6G8"/>
<dbReference type="SUPFAM" id="SSF55073">
    <property type="entry name" value="Nucleotide cyclase"/>
    <property type="match status" value="1"/>
</dbReference>
<dbReference type="InterPro" id="IPR035965">
    <property type="entry name" value="PAS-like_dom_sf"/>
</dbReference>
<dbReference type="RefSeq" id="WP_176293948.1">
    <property type="nucleotide sequence ID" value="NZ_CP051177.1"/>
</dbReference>
<dbReference type="PROSITE" id="PS50112">
    <property type="entry name" value="PAS"/>
    <property type="match status" value="2"/>
</dbReference>
<gene>
    <name evidence="4" type="ORF">HF394_01850</name>
</gene>